<name>A0ABR1E246_NECAM</name>
<sequence>MFMLMFLFIEYPAFADFFYSHKSCNHALLMPLSLSLEDWKKFFDKAGGKAPAPAKQSSNRCRNKRNRFKSEAIKVLPYQNQKEEDMSFSYFSPKKGSFSSLLEMSRDVLCEKVTAVGFEALLLPEADV</sequence>
<organism evidence="2 3">
    <name type="scientific">Necator americanus</name>
    <name type="common">Human hookworm</name>
    <dbReference type="NCBI Taxonomy" id="51031"/>
    <lineage>
        <taxon>Eukaryota</taxon>
        <taxon>Metazoa</taxon>
        <taxon>Ecdysozoa</taxon>
        <taxon>Nematoda</taxon>
        <taxon>Chromadorea</taxon>
        <taxon>Rhabditida</taxon>
        <taxon>Rhabditina</taxon>
        <taxon>Rhabditomorpha</taxon>
        <taxon>Strongyloidea</taxon>
        <taxon>Ancylostomatidae</taxon>
        <taxon>Bunostominae</taxon>
        <taxon>Necator</taxon>
    </lineage>
</organism>
<protein>
    <submittedName>
        <fullName evidence="2">Uncharacterized protein</fullName>
    </submittedName>
</protein>
<keyword evidence="1" id="KW-0732">Signal</keyword>
<proteinExistence type="predicted"/>
<gene>
    <name evidence="2" type="primary">Necator_chrV.g19705</name>
    <name evidence="2" type="ORF">RB195_014913</name>
</gene>
<accession>A0ABR1E246</accession>
<evidence type="ECO:0000256" key="1">
    <source>
        <dbReference type="SAM" id="SignalP"/>
    </source>
</evidence>
<feature type="chain" id="PRO_5046459213" evidence="1">
    <location>
        <begin position="16"/>
        <end position="128"/>
    </location>
</feature>
<comment type="caution">
    <text evidence="2">The sequence shown here is derived from an EMBL/GenBank/DDBJ whole genome shotgun (WGS) entry which is preliminary data.</text>
</comment>
<dbReference type="Proteomes" id="UP001303046">
    <property type="component" value="Unassembled WGS sequence"/>
</dbReference>
<evidence type="ECO:0000313" key="2">
    <source>
        <dbReference type="EMBL" id="KAK6756770.1"/>
    </source>
</evidence>
<reference evidence="2 3" key="1">
    <citation type="submission" date="2023-08" db="EMBL/GenBank/DDBJ databases">
        <title>A Necator americanus chromosomal reference genome.</title>
        <authorList>
            <person name="Ilik V."/>
            <person name="Petrzelkova K.J."/>
            <person name="Pardy F."/>
            <person name="Fuh T."/>
            <person name="Niatou-Singa F.S."/>
            <person name="Gouil Q."/>
            <person name="Baker L."/>
            <person name="Ritchie M.E."/>
            <person name="Jex A.R."/>
            <person name="Gazzola D."/>
            <person name="Li H."/>
            <person name="Toshio Fujiwara R."/>
            <person name="Zhan B."/>
            <person name="Aroian R.V."/>
            <person name="Pafco B."/>
            <person name="Schwarz E.M."/>
        </authorList>
    </citation>
    <scope>NUCLEOTIDE SEQUENCE [LARGE SCALE GENOMIC DNA]</scope>
    <source>
        <strain evidence="2 3">Aroian</strain>
        <tissue evidence="2">Whole animal</tissue>
    </source>
</reference>
<dbReference type="EMBL" id="JAVFWL010000005">
    <property type="protein sequence ID" value="KAK6756770.1"/>
    <property type="molecule type" value="Genomic_DNA"/>
</dbReference>
<feature type="signal peptide" evidence="1">
    <location>
        <begin position="1"/>
        <end position="15"/>
    </location>
</feature>
<evidence type="ECO:0000313" key="3">
    <source>
        <dbReference type="Proteomes" id="UP001303046"/>
    </source>
</evidence>
<keyword evidence="3" id="KW-1185">Reference proteome</keyword>